<protein>
    <submittedName>
        <fullName evidence="1">Uncharacterized protein</fullName>
    </submittedName>
</protein>
<evidence type="ECO:0000313" key="2">
    <source>
        <dbReference type="Proteomes" id="UP000196435"/>
    </source>
</evidence>
<gene>
    <name evidence="1" type="ORF">XIS1_1530004</name>
</gene>
<dbReference type="EMBL" id="FTLG01000061">
    <property type="protein sequence ID" value="SIP72507.1"/>
    <property type="molecule type" value="Genomic_DNA"/>
</dbReference>
<name>A0A1N6MUP3_9GAMM</name>
<sequence>MQVGRQENKLDAQRELKQVVDYQTIKRLEIYLKSLQHQKMEVIIVEILAVVTIANN</sequence>
<evidence type="ECO:0000313" key="1">
    <source>
        <dbReference type="EMBL" id="SIP72507.1"/>
    </source>
</evidence>
<proteinExistence type="predicted"/>
<dbReference type="AlphaFoldDB" id="A0A1N6MUP3"/>
<organism evidence="1 2">
    <name type="scientific">Xenorhabdus innexi</name>
    <dbReference type="NCBI Taxonomy" id="290109"/>
    <lineage>
        <taxon>Bacteria</taxon>
        <taxon>Pseudomonadati</taxon>
        <taxon>Pseudomonadota</taxon>
        <taxon>Gammaproteobacteria</taxon>
        <taxon>Enterobacterales</taxon>
        <taxon>Morganellaceae</taxon>
        <taxon>Xenorhabdus</taxon>
    </lineage>
</organism>
<reference evidence="2" key="1">
    <citation type="submission" date="2016-12" db="EMBL/GenBank/DDBJ databases">
        <authorList>
            <person name="Gaudriault S."/>
        </authorList>
    </citation>
    <scope>NUCLEOTIDE SEQUENCE [LARGE SCALE GENOMIC DNA]</scope>
    <source>
        <strain evidence="2">HGB1681 (deposited as PTA-6826 in the American Type Culture Collection)</strain>
    </source>
</reference>
<dbReference type="Proteomes" id="UP000196435">
    <property type="component" value="Unassembled WGS sequence"/>
</dbReference>
<accession>A0A1N6MUP3</accession>